<dbReference type="CDD" id="cd01650">
    <property type="entry name" value="RT_nLTR_like"/>
    <property type="match status" value="1"/>
</dbReference>
<dbReference type="HOGENOM" id="CLU_000680_20_2_1"/>
<dbReference type="PANTHER" id="PTHR47510:SF3">
    <property type="entry name" value="ENDO_EXONUCLEASE_PHOSPHATASE DOMAIN-CONTAINING PROTEIN"/>
    <property type="match status" value="1"/>
</dbReference>
<keyword evidence="1" id="KW-0472">Membrane</keyword>
<feature type="transmembrane region" description="Helical" evidence="1">
    <location>
        <begin position="12"/>
        <end position="35"/>
    </location>
</feature>
<protein>
    <recommendedName>
        <fullName evidence="2">Reverse transcriptase domain-containing protein</fullName>
    </recommendedName>
</protein>
<dbReference type="PROSITE" id="PS50878">
    <property type="entry name" value="RT_POL"/>
    <property type="match status" value="1"/>
</dbReference>
<organism evidence="3 4">
    <name type="scientific">Oreochromis niloticus</name>
    <name type="common">Nile tilapia</name>
    <name type="synonym">Tilapia nilotica</name>
    <dbReference type="NCBI Taxonomy" id="8128"/>
    <lineage>
        <taxon>Eukaryota</taxon>
        <taxon>Metazoa</taxon>
        <taxon>Chordata</taxon>
        <taxon>Craniata</taxon>
        <taxon>Vertebrata</taxon>
        <taxon>Euteleostomi</taxon>
        <taxon>Actinopterygii</taxon>
        <taxon>Neopterygii</taxon>
        <taxon>Teleostei</taxon>
        <taxon>Neoteleostei</taxon>
        <taxon>Acanthomorphata</taxon>
        <taxon>Ovalentaria</taxon>
        <taxon>Cichlomorphae</taxon>
        <taxon>Cichliformes</taxon>
        <taxon>Cichlidae</taxon>
        <taxon>African cichlids</taxon>
        <taxon>Pseudocrenilabrinae</taxon>
        <taxon>Oreochromini</taxon>
        <taxon>Oreochromis</taxon>
    </lineage>
</organism>
<keyword evidence="1" id="KW-0812">Transmembrane</keyword>
<dbReference type="SUPFAM" id="SSF56672">
    <property type="entry name" value="DNA/RNA polymerases"/>
    <property type="match status" value="1"/>
</dbReference>
<evidence type="ECO:0000313" key="4">
    <source>
        <dbReference type="Proteomes" id="UP000005207"/>
    </source>
</evidence>
<proteinExistence type="predicted"/>
<dbReference type="Gene3D" id="3.60.10.10">
    <property type="entry name" value="Endonuclease/exonuclease/phosphatase"/>
    <property type="match status" value="1"/>
</dbReference>
<dbReference type="eggNOG" id="KOG1075">
    <property type="taxonomic scope" value="Eukaryota"/>
</dbReference>
<dbReference type="Proteomes" id="UP000005207">
    <property type="component" value="Linkage group LG12"/>
</dbReference>
<dbReference type="GeneTree" id="ENSGT01060000248530"/>
<reference evidence="3" key="2">
    <citation type="submission" date="2025-08" db="UniProtKB">
        <authorList>
            <consortium name="Ensembl"/>
        </authorList>
    </citation>
    <scope>IDENTIFICATION</scope>
</reference>
<evidence type="ECO:0000259" key="2">
    <source>
        <dbReference type="PROSITE" id="PS50878"/>
    </source>
</evidence>
<evidence type="ECO:0000256" key="1">
    <source>
        <dbReference type="SAM" id="Phobius"/>
    </source>
</evidence>
<dbReference type="PANTHER" id="PTHR47510">
    <property type="entry name" value="REVERSE TRANSCRIPTASE DOMAIN-CONTAINING PROTEIN"/>
    <property type="match status" value="1"/>
</dbReference>
<dbReference type="OMA" id="LHINDIC"/>
<keyword evidence="4" id="KW-1185">Reference proteome</keyword>
<feature type="domain" description="Reverse transcriptase" evidence="2">
    <location>
        <begin position="561"/>
        <end position="829"/>
    </location>
</feature>
<reference evidence="3" key="3">
    <citation type="submission" date="2025-09" db="UniProtKB">
        <authorList>
            <consortium name="Ensembl"/>
        </authorList>
    </citation>
    <scope>IDENTIFICATION</scope>
</reference>
<name>I3KZL8_ORENI</name>
<dbReference type="Pfam" id="PF00078">
    <property type="entry name" value="RVT_1"/>
    <property type="match status" value="1"/>
</dbReference>
<dbReference type="InParanoid" id="I3KZL8"/>
<dbReference type="Ensembl" id="ENSONIT00000026589.2">
    <property type="protein sequence ID" value="ENSONIP00000026565.2"/>
    <property type="gene ID" value="ENSONIG00000021263.2"/>
</dbReference>
<reference evidence="4" key="1">
    <citation type="submission" date="2012-01" db="EMBL/GenBank/DDBJ databases">
        <title>The Genome Sequence of Oreochromis niloticus (Nile Tilapia).</title>
        <authorList>
            <consortium name="Broad Institute Genome Assembly Team"/>
            <consortium name="Broad Institute Sequencing Platform"/>
            <person name="Di Palma F."/>
            <person name="Johnson J."/>
            <person name="Lander E.S."/>
            <person name="Lindblad-Toh K."/>
        </authorList>
    </citation>
    <scope>NUCLEOTIDE SEQUENCE [LARGE SCALE GENOMIC DNA]</scope>
</reference>
<dbReference type="InterPro" id="IPR043502">
    <property type="entry name" value="DNA/RNA_pol_sf"/>
</dbReference>
<accession>I3KZL8</accession>
<dbReference type="InterPro" id="IPR000477">
    <property type="entry name" value="RT_dom"/>
</dbReference>
<sequence length="1025" mass="119937">MLFMRLKSSHCGNVNIIWTILYVLSEYIYIIYIYFGSHDYKFYELDSSIDPDIHLYQNVDMTCEYYNGEELDPKIKGFSLIHFNSRSLYSNFSKIKAYLDQFQNKFAVVAISETWLNDDKELQDGLEGYEMFWQNRKNRRGGGVAMFVFSYLKCKVVNNMTAVIDNLMECLTIEIQCERSKNILVSCIYRTPASCIDQFTKEISVILEKHKEKVTFFCGDFNIDLLKANDHNKTSEFIDTMFSFGFHPLILKPSRIMMDSATLIDNIFVNKIDGKILSGLLVTDVSDHLPVFSVFEMNNQLHFQEEKQIDYSGRIKTPEQIAAFKTDLENYDWQKVYVEDTNDAYNAFLDIFLSIYDSHCPIKKFSKNSKKKKPWFTQGLERACKKKNRLYRILLTHRTKENEDKYKKYRNKLTSIMRYEKKRYYEQLLQKHKNNIKATWSVLNRIIKNQHNICSPTRIVKRGNVVIENIESIVNEFNDYFVNVGPNLAKEISVPGGNDEVDSTSCKCNSMFLGGVCESDIVEVVSKFKSKKSMDCDDLDMSLIKEVLHSVLQPLTYICNKSFQTGIFPDKMKIAKVIPLYKTGDKQIVSNYRPVSLLPQFSKILEKLFANKLDSFIDKYDLLNDHQYGFRRNRSTSLAVMEFIENIATAVDEKQFGIGVFIDLRKAFDTIDHSLLLQKCERYGLRGVVQFWLNSYLNNRFQYVSINNMKSKLRKVTCGVPQGSVLGPKLFLLYINDICTASDILKYVMFADDTNLFCSGKDIKKLLKTVETELMKLNRWFVFNKLSLNESKTKFMLFGGSKSNIKVKLNLNNVEIERVYETKFLGVIIDDKLCWKPHIEYVKRKLSKSISILYKTKDFLNKNYLYLLYNSLCLPYMTYCVEIWGNTYKTYLDSIFKLQKRAIRIINKVGYRESTNQFFVGSSMLKFMDIIYSKTLEMIYRVMKKNVPICILSMFQLRDGKYDLRGSYKFEIPKVRTNVKYRCVSVLGVKLWNGLNDELKMCFSLSFFRRILKICITQGYRNLVC</sequence>
<dbReference type="InterPro" id="IPR036691">
    <property type="entry name" value="Endo/exonu/phosph_ase_sf"/>
</dbReference>
<keyword evidence="1" id="KW-1133">Transmembrane helix</keyword>
<evidence type="ECO:0000313" key="3">
    <source>
        <dbReference type="Ensembl" id="ENSONIP00000026565.2"/>
    </source>
</evidence>
<dbReference type="AlphaFoldDB" id="I3KZL8"/>
<dbReference type="SUPFAM" id="SSF56219">
    <property type="entry name" value="DNase I-like"/>
    <property type="match status" value="1"/>
</dbReference>